<reference evidence="1 2" key="1">
    <citation type="journal article" date="2018" name="Sci. Rep.">
        <title>Genomic signatures of local adaptation to the degree of environmental predictability in rotifers.</title>
        <authorList>
            <person name="Franch-Gras L."/>
            <person name="Hahn C."/>
            <person name="Garcia-Roger E.M."/>
            <person name="Carmona M.J."/>
            <person name="Serra M."/>
            <person name="Gomez A."/>
        </authorList>
    </citation>
    <scope>NUCLEOTIDE SEQUENCE [LARGE SCALE GENOMIC DNA]</scope>
    <source>
        <strain evidence="1">HYR1</strain>
    </source>
</reference>
<evidence type="ECO:0000313" key="2">
    <source>
        <dbReference type="Proteomes" id="UP000276133"/>
    </source>
</evidence>
<evidence type="ECO:0000313" key="1">
    <source>
        <dbReference type="EMBL" id="RNA09801.1"/>
    </source>
</evidence>
<dbReference type="Proteomes" id="UP000276133">
    <property type="component" value="Unassembled WGS sequence"/>
</dbReference>
<keyword evidence="2" id="KW-1185">Reference proteome</keyword>
<name>A0A3M7QFI3_BRAPC</name>
<accession>A0A3M7QFI3</accession>
<sequence>MLRQRISNLIRFIFRPESTQNSTNPIPHPNDLTNQSILSISAEKVEYQFLQYWQLNQSVLLTINELMMNSRTKCPINILSFNIR</sequence>
<dbReference type="EMBL" id="REGN01006367">
    <property type="protein sequence ID" value="RNA09801.1"/>
    <property type="molecule type" value="Genomic_DNA"/>
</dbReference>
<organism evidence="1 2">
    <name type="scientific">Brachionus plicatilis</name>
    <name type="common">Marine rotifer</name>
    <name type="synonym">Brachionus muelleri</name>
    <dbReference type="NCBI Taxonomy" id="10195"/>
    <lineage>
        <taxon>Eukaryota</taxon>
        <taxon>Metazoa</taxon>
        <taxon>Spiralia</taxon>
        <taxon>Gnathifera</taxon>
        <taxon>Rotifera</taxon>
        <taxon>Eurotatoria</taxon>
        <taxon>Monogononta</taxon>
        <taxon>Pseudotrocha</taxon>
        <taxon>Ploima</taxon>
        <taxon>Brachionidae</taxon>
        <taxon>Brachionus</taxon>
    </lineage>
</organism>
<comment type="caution">
    <text evidence="1">The sequence shown here is derived from an EMBL/GenBank/DDBJ whole genome shotgun (WGS) entry which is preliminary data.</text>
</comment>
<gene>
    <name evidence="1" type="ORF">BpHYR1_010015</name>
</gene>
<dbReference type="AlphaFoldDB" id="A0A3M7QFI3"/>
<protein>
    <submittedName>
        <fullName evidence="1">Uncharacterized protein</fullName>
    </submittedName>
</protein>
<proteinExistence type="predicted"/>